<gene>
    <name evidence="2" type="ORF">COEREDRAFT_5529</name>
</gene>
<reference evidence="2 3" key="1">
    <citation type="journal article" date="2015" name="Genome Biol. Evol.">
        <title>Phylogenomic analyses indicate that early fungi evolved digesting cell walls of algal ancestors of land plants.</title>
        <authorList>
            <person name="Chang Y."/>
            <person name="Wang S."/>
            <person name="Sekimoto S."/>
            <person name="Aerts A.L."/>
            <person name="Choi C."/>
            <person name="Clum A."/>
            <person name="LaButti K.M."/>
            <person name="Lindquist E.A."/>
            <person name="Yee Ngan C."/>
            <person name="Ohm R.A."/>
            <person name="Salamov A.A."/>
            <person name="Grigoriev I.V."/>
            <person name="Spatafora J.W."/>
            <person name="Berbee M.L."/>
        </authorList>
    </citation>
    <scope>NUCLEOTIDE SEQUENCE [LARGE SCALE GENOMIC DNA]</scope>
    <source>
        <strain evidence="2 3">NRRL 1564</strain>
    </source>
</reference>
<protein>
    <submittedName>
        <fullName evidence="2">Uncharacterized protein</fullName>
    </submittedName>
</protein>
<feature type="non-terminal residue" evidence="2">
    <location>
        <position position="141"/>
    </location>
</feature>
<dbReference type="Proteomes" id="UP000242474">
    <property type="component" value="Unassembled WGS sequence"/>
</dbReference>
<sequence length="141" mass="15941">MTNDDDALRMPPPKFYRGRMSQPHETPTRSRSAAQSLVEQSQHSASKSGFNDSVQSTPARPHDDVKPAGVVLQELKAQGRYIKNAERLEKYGHEMDLTVLLDTLSMRSEYDQYMASTNMLFDDIVNSMPGFLKGVFRNTKT</sequence>
<dbReference type="AlphaFoldDB" id="A0A2G5BL36"/>
<name>A0A2G5BL36_COERN</name>
<proteinExistence type="predicted"/>
<keyword evidence="3" id="KW-1185">Reference proteome</keyword>
<feature type="compositionally biased region" description="Polar residues" evidence="1">
    <location>
        <begin position="23"/>
        <end position="58"/>
    </location>
</feature>
<dbReference type="OrthoDB" id="10486976at2759"/>
<feature type="region of interest" description="Disordered" evidence="1">
    <location>
        <begin position="1"/>
        <end position="68"/>
    </location>
</feature>
<dbReference type="EMBL" id="KZ303486">
    <property type="protein sequence ID" value="PIA19718.1"/>
    <property type="molecule type" value="Genomic_DNA"/>
</dbReference>
<organism evidence="2 3">
    <name type="scientific">Coemansia reversa (strain ATCC 12441 / NRRL 1564)</name>
    <dbReference type="NCBI Taxonomy" id="763665"/>
    <lineage>
        <taxon>Eukaryota</taxon>
        <taxon>Fungi</taxon>
        <taxon>Fungi incertae sedis</taxon>
        <taxon>Zoopagomycota</taxon>
        <taxon>Kickxellomycotina</taxon>
        <taxon>Kickxellomycetes</taxon>
        <taxon>Kickxellales</taxon>
        <taxon>Kickxellaceae</taxon>
        <taxon>Coemansia</taxon>
    </lineage>
</organism>
<accession>A0A2G5BL36</accession>
<evidence type="ECO:0000313" key="3">
    <source>
        <dbReference type="Proteomes" id="UP000242474"/>
    </source>
</evidence>
<evidence type="ECO:0000313" key="2">
    <source>
        <dbReference type="EMBL" id="PIA19718.1"/>
    </source>
</evidence>
<evidence type="ECO:0000256" key="1">
    <source>
        <dbReference type="SAM" id="MobiDB-lite"/>
    </source>
</evidence>